<evidence type="ECO:0000256" key="1">
    <source>
        <dbReference type="ARBA" id="ARBA00023125"/>
    </source>
</evidence>
<evidence type="ECO:0000313" key="4">
    <source>
        <dbReference type="EMBL" id="WZL76051.1"/>
    </source>
</evidence>
<evidence type="ECO:0000313" key="5">
    <source>
        <dbReference type="Proteomes" id="UP001461341"/>
    </source>
</evidence>
<dbReference type="Pfam" id="PF00436">
    <property type="entry name" value="SSB"/>
    <property type="match status" value="1"/>
</dbReference>
<dbReference type="NCBIfam" id="TIGR00621">
    <property type="entry name" value="ssb"/>
    <property type="match status" value="1"/>
</dbReference>
<dbReference type="GO" id="GO:0003677">
    <property type="term" value="F:DNA binding"/>
    <property type="evidence" value="ECO:0007669"/>
    <property type="project" value="UniProtKB-KW"/>
</dbReference>
<proteinExistence type="inferred from homology"/>
<gene>
    <name evidence="4" type="ORF">QBE54_10815</name>
</gene>
<accession>A0ABZ2YAL2</accession>
<name>A0ABZ2YAL2_9BACT</name>
<reference evidence="4 5" key="1">
    <citation type="submission" date="2023-03" db="EMBL/GenBank/DDBJ databases">
        <title>Novel Species.</title>
        <authorList>
            <person name="Ma S."/>
        </authorList>
    </citation>
    <scope>NUCLEOTIDE SEQUENCE [LARGE SCALE GENOMIC DNA]</scope>
    <source>
        <strain evidence="4 5">B11</strain>
    </source>
</reference>
<dbReference type="PROSITE" id="PS50935">
    <property type="entry name" value="SSB"/>
    <property type="match status" value="1"/>
</dbReference>
<dbReference type="SUPFAM" id="SSF50249">
    <property type="entry name" value="Nucleic acid-binding proteins"/>
    <property type="match status" value="1"/>
</dbReference>
<comment type="subunit">
    <text evidence="2">Homotetramer.</text>
</comment>
<keyword evidence="1 2" id="KW-0238">DNA-binding</keyword>
<protein>
    <recommendedName>
        <fullName evidence="2 3">Single-stranded DNA-binding protein</fullName>
        <shortName evidence="2">SSB</shortName>
    </recommendedName>
</protein>
<dbReference type="Gene3D" id="2.40.50.140">
    <property type="entry name" value="Nucleic acid-binding proteins"/>
    <property type="match status" value="1"/>
</dbReference>
<evidence type="ECO:0000256" key="2">
    <source>
        <dbReference type="HAMAP-Rule" id="MF_00984"/>
    </source>
</evidence>
<dbReference type="CDD" id="cd04496">
    <property type="entry name" value="SSB_OBF"/>
    <property type="match status" value="1"/>
</dbReference>
<dbReference type="PANTHER" id="PTHR10302:SF27">
    <property type="entry name" value="SINGLE-STRANDED DNA-BINDING PROTEIN"/>
    <property type="match status" value="1"/>
</dbReference>
<dbReference type="PANTHER" id="PTHR10302">
    <property type="entry name" value="SINGLE-STRANDED DNA-BINDING PROTEIN"/>
    <property type="match status" value="1"/>
</dbReference>
<comment type="caution">
    <text evidence="2">Lacks conserved residue(s) required for the propagation of feature annotation.</text>
</comment>
<dbReference type="RefSeq" id="WP_369018206.1">
    <property type="nucleotide sequence ID" value="NZ_CP121689.1"/>
</dbReference>
<dbReference type="Proteomes" id="UP001461341">
    <property type="component" value="Chromosome"/>
</dbReference>
<dbReference type="EMBL" id="CP121689">
    <property type="protein sequence ID" value="WZL76051.1"/>
    <property type="molecule type" value="Genomic_DNA"/>
</dbReference>
<sequence>MRRDINYFFGIGNLVRDPDLRFTPQGTPVCRFSIAMNRRYRDKNGNFVDDTTFVTVAAWSKLGELCARYLSKGSRVAVVGELRSSSWEDRNGGKRVSYEVRAENIQFLTPVKPAVQEEVKEIPDLGSDFEAPEPFTFDAADAEEEILGDLEDIPVDDQEEGMAPF</sequence>
<dbReference type="HAMAP" id="MF_00984">
    <property type="entry name" value="SSB"/>
    <property type="match status" value="1"/>
</dbReference>
<dbReference type="InterPro" id="IPR000424">
    <property type="entry name" value="Primosome_PriB/ssb"/>
</dbReference>
<keyword evidence="5" id="KW-1185">Reference proteome</keyword>
<evidence type="ECO:0000256" key="3">
    <source>
        <dbReference type="RuleBase" id="RU000524"/>
    </source>
</evidence>
<organism evidence="4 5">
    <name type="scientific">Thermatribacter velox</name>
    <dbReference type="NCBI Taxonomy" id="3039681"/>
    <lineage>
        <taxon>Bacteria</taxon>
        <taxon>Pseudomonadati</taxon>
        <taxon>Atribacterota</taxon>
        <taxon>Atribacteria</taxon>
        <taxon>Atribacterales</taxon>
        <taxon>Thermatribacteraceae</taxon>
        <taxon>Thermatribacter</taxon>
    </lineage>
</organism>
<dbReference type="InterPro" id="IPR012340">
    <property type="entry name" value="NA-bd_OB-fold"/>
</dbReference>
<dbReference type="InterPro" id="IPR011344">
    <property type="entry name" value="ssDNA-bd"/>
</dbReference>